<gene>
    <name evidence="3" type="ORF">ACHAWO_007480</name>
</gene>
<name>A0ABD3NE93_9STRA</name>
<organism evidence="3 4">
    <name type="scientific">Cyclotella atomus</name>
    <dbReference type="NCBI Taxonomy" id="382360"/>
    <lineage>
        <taxon>Eukaryota</taxon>
        <taxon>Sar</taxon>
        <taxon>Stramenopiles</taxon>
        <taxon>Ochrophyta</taxon>
        <taxon>Bacillariophyta</taxon>
        <taxon>Coscinodiscophyceae</taxon>
        <taxon>Thalassiosirophycidae</taxon>
        <taxon>Stephanodiscales</taxon>
        <taxon>Stephanodiscaceae</taxon>
        <taxon>Cyclotella</taxon>
    </lineage>
</organism>
<keyword evidence="2" id="KW-0732">Signal</keyword>
<proteinExistence type="predicted"/>
<feature type="region of interest" description="Disordered" evidence="1">
    <location>
        <begin position="50"/>
        <end position="88"/>
    </location>
</feature>
<dbReference type="Proteomes" id="UP001530400">
    <property type="component" value="Unassembled WGS sequence"/>
</dbReference>
<protein>
    <submittedName>
        <fullName evidence="3">Uncharacterized protein</fullName>
    </submittedName>
</protein>
<dbReference type="EMBL" id="JALLPJ020001204">
    <property type="protein sequence ID" value="KAL3774222.1"/>
    <property type="molecule type" value="Genomic_DNA"/>
</dbReference>
<accession>A0ABD3NE93</accession>
<feature type="region of interest" description="Disordered" evidence="1">
    <location>
        <begin position="142"/>
        <end position="168"/>
    </location>
</feature>
<evidence type="ECO:0000313" key="3">
    <source>
        <dbReference type="EMBL" id="KAL3774222.1"/>
    </source>
</evidence>
<evidence type="ECO:0000256" key="1">
    <source>
        <dbReference type="SAM" id="MobiDB-lite"/>
    </source>
</evidence>
<evidence type="ECO:0000313" key="4">
    <source>
        <dbReference type="Proteomes" id="UP001530400"/>
    </source>
</evidence>
<feature type="signal peptide" evidence="2">
    <location>
        <begin position="1"/>
        <end position="15"/>
    </location>
</feature>
<evidence type="ECO:0000256" key="2">
    <source>
        <dbReference type="SAM" id="SignalP"/>
    </source>
</evidence>
<comment type="caution">
    <text evidence="3">The sequence shown here is derived from an EMBL/GenBank/DDBJ whole genome shotgun (WGS) entry which is preliminary data.</text>
</comment>
<reference evidence="3 4" key="1">
    <citation type="submission" date="2024-10" db="EMBL/GenBank/DDBJ databases">
        <title>Updated reference genomes for cyclostephanoid diatoms.</title>
        <authorList>
            <person name="Roberts W.R."/>
            <person name="Alverson A.J."/>
        </authorList>
    </citation>
    <scope>NUCLEOTIDE SEQUENCE [LARGE SCALE GENOMIC DNA]</scope>
    <source>
        <strain evidence="3 4">AJA010-31</strain>
    </source>
</reference>
<keyword evidence="4" id="KW-1185">Reference proteome</keyword>
<sequence>MKTTLILLLASSVAASFEDEGSNRRHSLLNKIHRRVEQDASMSIKLTRTPTTGSATKRVVPPQNKPSQSPAAAADKANDVGIADDTAGTERAGKRYDAIVKENDNVNVAGTYSLPTYAPSYMPTKSLSPTYMPTLMSGKSRKVNMDDYDDDSLSKSGKSGGDSKTGKASPPLYCDKAFEKAWQSNKKVDFLIAETKEDMKSQCKFDTTDTNKEPFLANLACPFIYRPDDGFLDNETAVVKFFENITNPVFKDVNLTLLGEAFWDFQMYCDCANGIDKQCAAKIPEIPPINEESLDYCILSSIWNGDIDVDLFDTLPKEVQECGCFFIITEKEDVSECPGLDLGANFVDPL</sequence>
<feature type="chain" id="PRO_5044820701" evidence="2">
    <location>
        <begin position="16"/>
        <end position="350"/>
    </location>
</feature>
<dbReference type="AlphaFoldDB" id="A0ABD3NE93"/>